<evidence type="ECO:0000313" key="2">
    <source>
        <dbReference type="EMBL" id="ADL05219.1"/>
    </source>
</evidence>
<dbReference type="HOGENOM" id="CLU_088365_0_1_9"/>
<dbReference type="InterPro" id="IPR039935">
    <property type="entry name" value="YML079W-like"/>
</dbReference>
<dbReference type="InterPro" id="IPR014710">
    <property type="entry name" value="RmlC-like_jellyroll"/>
</dbReference>
<dbReference type="PaxDb" id="610130-Closa_2660"/>
<dbReference type="OrthoDB" id="9798288at2"/>
<dbReference type="KEGG" id="csh:Closa_2660"/>
<evidence type="ECO:0000313" key="3">
    <source>
        <dbReference type="Proteomes" id="UP000001662"/>
    </source>
</evidence>
<dbReference type="Gene3D" id="2.60.120.10">
    <property type="entry name" value="Jelly Rolls"/>
    <property type="match status" value="1"/>
</dbReference>
<organism evidence="2 3">
    <name type="scientific">Lacrimispora saccharolytica (strain ATCC 35040 / DSM 2544 / NRCC 2533 / WM1)</name>
    <name type="common">Clostridium saccharolyticum</name>
    <dbReference type="NCBI Taxonomy" id="610130"/>
    <lineage>
        <taxon>Bacteria</taxon>
        <taxon>Bacillati</taxon>
        <taxon>Bacillota</taxon>
        <taxon>Clostridia</taxon>
        <taxon>Lachnospirales</taxon>
        <taxon>Lachnospiraceae</taxon>
        <taxon>Lacrimispora</taxon>
    </lineage>
</organism>
<reference evidence="2" key="1">
    <citation type="submission" date="2010-07" db="EMBL/GenBank/DDBJ databases">
        <title>Complete sequence of Clostridium saccharolyticum WM1.</title>
        <authorList>
            <consortium name="US DOE Joint Genome Institute"/>
            <person name="Lucas S."/>
            <person name="Copeland A."/>
            <person name="Lapidus A."/>
            <person name="Cheng J.-F."/>
            <person name="Bruce D."/>
            <person name="Goodwin L."/>
            <person name="Pitluck S."/>
            <person name="Chertkov O."/>
            <person name="Detter J.C."/>
            <person name="Han C."/>
            <person name="Tapia R."/>
            <person name="Land M."/>
            <person name="Hauser L."/>
            <person name="Chang Y.-J."/>
            <person name="Jeffries C."/>
            <person name="Kyrpides N."/>
            <person name="Ivanova N."/>
            <person name="Mikhailova N."/>
            <person name="Mouttaki H."/>
            <person name="Lin L."/>
            <person name="Zhou J."/>
            <person name="Hemme C.L."/>
            <person name="Woyke T."/>
        </authorList>
    </citation>
    <scope>NUCLEOTIDE SEQUENCE [LARGE SCALE GENOMIC DNA]</scope>
    <source>
        <strain evidence="2">WM1</strain>
    </source>
</reference>
<dbReference type="InterPro" id="IPR009327">
    <property type="entry name" value="Cupin_DUF985"/>
</dbReference>
<name>D9R5N6_LACSW</name>
<dbReference type="eggNOG" id="COG3542">
    <property type="taxonomic scope" value="Bacteria"/>
</dbReference>
<dbReference type="Pfam" id="PF06172">
    <property type="entry name" value="Cupin_5"/>
    <property type="match status" value="1"/>
</dbReference>
<keyword evidence="3" id="KW-1185">Reference proteome</keyword>
<dbReference type="InterPro" id="IPR011051">
    <property type="entry name" value="RmlC_Cupin_sf"/>
</dbReference>
<sequence>MYTADYFVKSLNMTPHPEGGFYKEIYASEDTITSKDLKVDFEGSRMLWTSIYFLLRDGEVSHFHRLKSDEMWYYHSGSPLTIYMISPEGEFTTEQLGLTVEKGEKPQVLVQKNYIFGSAMNHKGYALVGCMVSPGFEFRDFELFKRHELMERYPQHQQIIHKLTVNPESL</sequence>
<dbReference type="Proteomes" id="UP000001662">
    <property type="component" value="Chromosome"/>
</dbReference>
<dbReference type="PANTHER" id="PTHR33387">
    <property type="entry name" value="RMLC-LIKE JELLY ROLL FOLD PROTEIN"/>
    <property type="match status" value="1"/>
</dbReference>
<gene>
    <name evidence="2" type="ordered locus">Closa_2660</name>
</gene>
<dbReference type="AlphaFoldDB" id="D9R5N6"/>
<accession>D9R5N6</accession>
<feature type="domain" description="DUF985" evidence="1">
    <location>
        <begin position="6"/>
        <end position="144"/>
    </location>
</feature>
<dbReference type="EMBL" id="CP002109">
    <property type="protein sequence ID" value="ADL05219.1"/>
    <property type="molecule type" value="Genomic_DNA"/>
</dbReference>
<evidence type="ECO:0000259" key="1">
    <source>
        <dbReference type="Pfam" id="PF06172"/>
    </source>
</evidence>
<proteinExistence type="predicted"/>
<dbReference type="PANTHER" id="PTHR33387:SF3">
    <property type="entry name" value="DUF985 DOMAIN-CONTAINING PROTEIN"/>
    <property type="match status" value="1"/>
</dbReference>
<dbReference type="RefSeq" id="WP_013273303.1">
    <property type="nucleotide sequence ID" value="NC_014376.1"/>
</dbReference>
<dbReference type="CDD" id="cd06121">
    <property type="entry name" value="cupin_YML079wp"/>
    <property type="match status" value="1"/>
</dbReference>
<dbReference type="SUPFAM" id="SSF51182">
    <property type="entry name" value="RmlC-like cupins"/>
    <property type="match status" value="1"/>
</dbReference>
<protein>
    <recommendedName>
        <fullName evidence="1">DUF985 domain-containing protein</fullName>
    </recommendedName>
</protein>